<keyword evidence="3" id="KW-1185">Reference proteome</keyword>
<dbReference type="PANTHER" id="PTHR34987:SF4">
    <property type="entry name" value="ALPHA-L-RHAMNOSIDASE C-TERMINAL DOMAIN-CONTAINING PROTEIN"/>
    <property type="match status" value="1"/>
</dbReference>
<protein>
    <recommendedName>
        <fullName evidence="1">Alpha-L-rhamnosidase six-hairpin glycosidase domain-containing protein</fullName>
    </recommendedName>
</protein>
<dbReference type="SUPFAM" id="SSF48208">
    <property type="entry name" value="Six-hairpin glycosidases"/>
    <property type="match status" value="1"/>
</dbReference>
<dbReference type="Gene3D" id="1.50.10.10">
    <property type="match status" value="1"/>
</dbReference>
<dbReference type="GO" id="GO:0003824">
    <property type="term" value="F:catalytic activity"/>
    <property type="evidence" value="ECO:0007669"/>
    <property type="project" value="UniProtKB-ARBA"/>
</dbReference>
<dbReference type="InterPro" id="IPR012341">
    <property type="entry name" value="6hp_glycosidase-like_sf"/>
</dbReference>
<dbReference type="OrthoDB" id="10036721at2759"/>
<dbReference type="InterPro" id="IPR035396">
    <property type="entry name" value="Bac_rhamnosid6H"/>
</dbReference>
<feature type="domain" description="Alpha-L-rhamnosidase six-hairpin glycosidase" evidence="1">
    <location>
        <begin position="417"/>
        <end position="662"/>
    </location>
</feature>
<dbReference type="GO" id="GO:0005975">
    <property type="term" value="P:carbohydrate metabolic process"/>
    <property type="evidence" value="ECO:0007669"/>
    <property type="project" value="InterPro"/>
</dbReference>
<dbReference type="EMBL" id="QGMG01000043">
    <property type="protein sequence ID" value="TVY58389.1"/>
    <property type="molecule type" value="Genomic_DNA"/>
</dbReference>
<dbReference type="Gene3D" id="2.60.420.10">
    <property type="entry name" value="Maltose phosphorylase, domain 3"/>
    <property type="match status" value="1"/>
</dbReference>
<name>A0A7D8UTU0_9HELO</name>
<dbReference type="Pfam" id="PF17389">
    <property type="entry name" value="Bac_rhamnosid6H"/>
    <property type="match status" value="1"/>
</dbReference>
<comment type="caution">
    <text evidence="2">The sequence shown here is derived from an EMBL/GenBank/DDBJ whole genome shotgun (WGS) entry which is preliminary data.</text>
</comment>
<reference evidence="2 3" key="1">
    <citation type="submission" date="2018-05" db="EMBL/GenBank/DDBJ databases">
        <title>Whole genome sequencing for identification of molecular markers to develop diagnostic detection tools for the regulated plant pathogen Lachnellula willkommii.</title>
        <authorList>
            <person name="Giroux E."/>
            <person name="Bilodeau G."/>
        </authorList>
    </citation>
    <scope>NUCLEOTIDE SEQUENCE [LARGE SCALE GENOMIC DNA]</scope>
    <source>
        <strain evidence="2 3">CBS 625.97</strain>
    </source>
</reference>
<dbReference type="PANTHER" id="PTHR34987">
    <property type="entry name" value="C, PUTATIVE (AFU_ORTHOLOGUE AFUA_3G02880)-RELATED"/>
    <property type="match status" value="1"/>
</dbReference>
<proteinExistence type="predicted"/>
<dbReference type="Proteomes" id="UP000481288">
    <property type="component" value="Unassembled WGS sequence"/>
</dbReference>
<accession>A0A7D8UTU0</accession>
<dbReference type="InterPro" id="IPR008928">
    <property type="entry name" value="6-hairpin_glycosidase_sf"/>
</dbReference>
<evidence type="ECO:0000313" key="3">
    <source>
        <dbReference type="Proteomes" id="UP000481288"/>
    </source>
</evidence>
<organism evidence="2 3">
    <name type="scientific">Lachnellula cervina</name>
    <dbReference type="NCBI Taxonomy" id="1316786"/>
    <lineage>
        <taxon>Eukaryota</taxon>
        <taxon>Fungi</taxon>
        <taxon>Dikarya</taxon>
        <taxon>Ascomycota</taxon>
        <taxon>Pezizomycotina</taxon>
        <taxon>Leotiomycetes</taxon>
        <taxon>Helotiales</taxon>
        <taxon>Lachnaceae</taxon>
        <taxon>Lachnellula</taxon>
    </lineage>
</organism>
<gene>
    <name evidence="2" type="ORF">LCER1_G000925</name>
</gene>
<evidence type="ECO:0000259" key="1">
    <source>
        <dbReference type="Pfam" id="PF17389"/>
    </source>
</evidence>
<evidence type="ECO:0000313" key="2">
    <source>
        <dbReference type="EMBL" id="TVY58389.1"/>
    </source>
</evidence>
<sequence length="845" mass="90985">MVCNSPLSYSNLQGFVVHGLGLFSVVNAIPRPVVEARSQTSYTPVAFSAGAAPVIDSLQPYSGTPVTLDSSTPVLTLDYAADVAGFPYFEVTSLIGPAAQIELKYSEQFDGLKVNTGDGPWLYTNGLMNSFRTETFNITTPGKTESFFIQGGQRWQTVELLSNTSITISNIGFRPSVEIKPSDSLVGNFTASNGVYDGLWSLGARAVQASCVEANSQPSTWEISGDGALIRGQYPGTSALGMNYGEYNMSFSTKISRGGTGWRVAAGPNAGYGAYFVLTSNGPQYLSTDNATVPSNSLIATYGFSIVNFYLSSASPLYYANPFPILDNEWYRVSTTITPSGYNISVNNTQFAFVPYTTFQPYVNAGFGGTNTITTGSWGFGPFQDQAAYVKDVEVIGQNGTMLYTNSFTSIDILAEYLVASNAYAVCLDGAKRDREIWIGDFSHTAKELAASTGRYDFIESMIEFEFLGQFTSASAAGIVPMQDSMGSAPQYQSVYYPSQYGETDYELFFLLTLGDYYALTSNTAFLSKYWSGTKLLVNAMLTYLDPSTGLLANSSASWFTAQGYQNATAPTALFATSLQQLAILANALQDPTTADHYKALSANLSTAINTQLWNPTLGAYSTALNSGESETSVLATAFAIRAGTANSSQATSAIQALSTLFYRIGYKDSTAVGNSATTQLSPNVQGFLLESLFLAYTQLNVTAEVVVPVLHNLLDVYWPRMLDQDEYFTGASWEYVYADGSPGIGMFTSLCHPWGGAPTYVLTGYILGVRRELDGVTGEYGWVFDPVLEVAEGLGLSWVKGRVPLNGGGWIQASWAITNGSVSSNMEVKEAEGVKVDVRIPSHI</sequence>
<dbReference type="AlphaFoldDB" id="A0A7D8UTU0"/>